<sequence>MVPDRTHPTHPAFAEISPCFRAALAWEAMQARLEQRPTCPLNPETTLTLDGTVYAVEQREIGGFDPMSGKAKWTVTVTSHATGRRVEFGPCWWTQTRAKDGAVKQKYTSPAGKHGNWTDMVTALVALAAAQLTEQGRAA</sequence>
<keyword evidence="2" id="KW-1185">Reference proteome</keyword>
<organism evidence="1 2">
    <name type="scientific">Deinococcus enclensis</name>
    <dbReference type="NCBI Taxonomy" id="1049582"/>
    <lineage>
        <taxon>Bacteria</taxon>
        <taxon>Thermotogati</taxon>
        <taxon>Deinococcota</taxon>
        <taxon>Deinococci</taxon>
        <taxon>Deinococcales</taxon>
        <taxon>Deinococcaceae</taxon>
        <taxon>Deinococcus</taxon>
    </lineage>
</organism>
<protein>
    <recommendedName>
        <fullName evidence="3">Transposase</fullName>
    </recommendedName>
</protein>
<dbReference type="EMBL" id="JAURUR010000002">
    <property type="protein sequence ID" value="MDP9763877.1"/>
    <property type="molecule type" value="Genomic_DNA"/>
</dbReference>
<reference evidence="1 2" key="1">
    <citation type="submission" date="2023-07" db="EMBL/GenBank/DDBJ databases">
        <title>Genomic Encyclopedia of Type Strains, Phase IV (KMG-IV): sequencing the most valuable type-strain genomes for metagenomic binning, comparative biology and taxonomic classification.</title>
        <authorList>
            <person name="Goeker M."/>
        </authorList>
    </citation>
    <scope>NUCLEOTIDE SEQUENCE [LARGE SCALE GENOMIC DNA]</scope>
    <source>
        <strain evidence="1 2">NIO-1023</strain>
    </source>
</reference>
<evidence type="ECO:0000313" key="2">
    <source>
        <dbReference type="Proteomes" id="UP001232163"/>
    </source>
</evidence>
<proteinExistence type="predicted"/>
<evidence type="ECO:0000313" key="1">
    <source>
        <dbReference type="EMBL" id="MDP9763877.1"/>
    </source>
</evidence>
<dbReference type="RefSeq" id="WP_307465042.1">
    <property type="nucleotide sequence ID" value="NZ_JAURUR010000002.1"/>
</dbReference>
<gene>
    <name evidence="1" type="ORF">QO006_001294</name>
</gene>
<accession>A0ABT9MBB1</accession>
<evidence type="ECO:0008006" key="3">
    <source>
        <dbReference type="Google" id="ProtNLM"/>
    </source>
</evidence>
<comment type="caution">
    <text evidence="1">The sequence shown here is derived from an EMBL/GenBank/DDBJ whole genome shotgun (WGS) entry which is preliminary data.</text>
</comment>
<name>A0ABT9MBB1_9DEIO</name>
<dbReference type="Proteomes" id="UP001232163">
    <property type="component" value="Unassembled WGS sequence"/>
</dbReference>